<keyword evidence="4" id="KW-0472">Membrane</keyword>
<dbReference type="PROSITE" id="PS51257">
    <property type="entry name" value="PROKAR_LIPOPROTEIN"/>
    <property type="match status" value="1"/>
</dbReference>
<evidence type="ECO:0000256" key="6">
    <source>
        <dbReference type="ARBA" id="ARBA00023288"/>
    </source>
</evidence>
<evidence type="ECO:0000256" key="5">
    <source>
        <dbReference type="ARBA" id="ARBA00023139"/>
    </source>
</evidence>
<feature type="signal peptide" evidence="7">
    <location>
        <begin position="1"/>
        <end position="18"/>
    </location>
</feature>
<keyword evidence="3 7" id="KW-0732">Signal</keyword>
<evidence type="ECO:0000256" key="7">
    <source>
        <dbReference type="SAM" id="SignalP"/>
    </source>
</evidence>
<evidence type="ECO:0000256" key="3">
    <source>
        <dbReference type="ARBA" id="ARBA00022729"/>
    </source>
</evidence>
<name>A0A369TC89_9PROT</name>
<dbReference type="InterPro" id="IPR012556">
    <property type="entry name" value="Entericidin"/>
</dbReference>
<dbReference type="Pfam" id="PF08085">
    <property type="entry name" value="Entericidin"/>
    <property type="match status" value="1"/>
</dbReference>
<organism evidence="8 9">
    <name type="scientific">Ferruginivarius sediminum</name>
    <dbReference type="NCBI Taxonomy" id="2661937"/>
    <lineage>
        <taxon>Bacteria</taxon>
        <taxon>Pseudomonadati</taxon>
        <taxon>Pseudomonadota</taxon>
        <taxon>Alphaproteobacteria</taxon>
        <taxon>Rhodospirillales</taxon>
        <taxon>Rhodospirillaceae</taxon>
        <taxon>Ferruginivarius</taxon>
    </lineage>
</organism>
<feature type="chain" id="PRO_5016985049" evidence="7">
    <location>
        <begin position="19"/>
        <end position="46"/>
    </location>
</feature>
<comment type="similarity">
    <text evidence="1">Belongs to the EcnA/EcnB lipoprotein family.</text>
</comment>
<keyword evidence="9" id="KW-1185">Reference proteome</keyword>
<comment type="caution">
    <text evidence="8">The sequence shown here is derived from an EMBL/GenBank/DDBJ whole genome shotgun (WGS) entry which is preliminary data.</text>
</comment>
<evidence type="ECO:0000313" key="8">
    <source>
        <dbReference type="EMBL" id="RDD62900.1"/>
    </source>
</evidence>
<evidence type="ECO:0000256" key="1">
    <source>
        <dbReference type="ARBA" id="ARBA00010296"/>
    </source>
</evidence>
<gene>
    <name evidence="8" type="ORF">DRB17_06060</name>
</gene>
<keyword evidence="5" id="KW-0564">Palmitate</keyword>
<dbReference type="EMBL" id="QPMH01000004">
    <property type="protein sequence ID" value="RDD62900.1"/>
    <property type="molecule type" value="Genomic_DNA"/>
</dbReference>
<dbReference type="AlphaFoldDB" id="A0A369TC89"/>
<reference evidence="8 9" key="1">
    <citation type="submission" date="2018-07" db="EMBL/GenBank/DDBJ databases">
        <title>Venubactetium sediminum gen. nov., sp. nov., isolated from a marine solar saltern.</title>
        <authorList>
            <person name="Wang S."/>
        </authorList>
    </citation>
    <scope>NUCLEOTIDE SEQUENCE [LARGE SCALE GENOMIC DNA]</scope>
    <source>
        <strain evidence="8 9">WD2A32</strain>
    </source>
</reference>
<keyword evidence="2" id="KW-1003">Cell membrane</keyword>
<dbReference type="GO" id="GO:0016020">
    <property type="term" value="C:membrane"/>
    <property type="evidence" value="ECO:0007669"/>
    <property type="project" value="InterPro"/>
</dbReference>
<sequence length="46" mass="4647">MRVLALLMTALLAAGSLAACNTAEGIGKDLESAGQALQEDAEDAKD</sequence>
<evidence type="ECO:0000313" key="9">
    <source>
        <dbReference type="Proteomes" id="UP000253941"/>
    </source>
</evidence>
<keyword evidence="6" id="KW-0449">Lipoprotein</keyword>
<dbReference type="GO" id="GO:0009636">
    <property type="term" value="P:response to toxic substance"/>
    <property type="evidence" value="ECO:0007669"/>
    <property type="project" value="InterPro"/>
</dbReference>
<proteinExistence type="inferred from homology"/>
<protein>
    <submittedName>
        <fullName evidence="8">Entericidin, EcnA/B family</fullName>
    </submittedName>
</protein>
<evidence type="ECO:0000256" key="4">
    <source>
        <dbReference type="ARBA" id="ARBA00023136"/>
    </source>
</evidence>
<accession>A0A369TC89</accession>
<evidence type="ECO:0000256" key="2">
    <source>
        <dbReference type="ARBA" id="ARBA00022475"/>
    </source>
</evidence>
<dbReference type="Proteomes" id="UP000253941">
    <property type="component" value="Unassembled WGS sequence"/>
</dbReference>